<dbReference type="EMBL" id="GBXM01072204">
    <property type="protein sequence ID" value="JAH36373.1"/>
    <property type="molecule type" value="Transcribed_RNA"/>
</dbReference>
<accession>A0A0E9S776</accession>
<dbReference type="AlphaFoldDB" id="A0A0E9S776"/>
<organism evidence="2">
    <name type="scientific">Anguilla anguilla</name>
    <name type="common">European freshwater eel</name>
    <name type="synonym">Muraena anguilla</name>
    <dbReference type="NCBI Taxonomy" id="7936"/>
    <lineage>
        <taxon>Eukaryota</taxon>
        <taxon>Metazoa</taxon>
        <taxon>Chordata</taxon>
        <taxon>Craniata</taxon>
        <taxon>Vertebrata</taxon>
        <taxon>Euteleostomi</taxon>
        <taxon>Actinopterygii</taxon>
        <taxon>Neopterygii</taxon>
        <taxon>Teleostei</taxon>
        <taxon>Anguilliformes</taxon>
        <taxon>Anguillidae</taxon>
        <taxon>Anguilla</taxon>
    </lineage>
</organism>
<reference evidence="2" key="2">
    <citation type="journal article" date="2015" name="Fish Shellfish Immunol.">
        <title>Early steps in the European eel (Anguilla anguilla)-Vibrio vulnificus interaction in the gills: Role of the RtxA13 toxin.</title>
        <authorList>
            <person name="Callol A."/>
            <person name="Pajuelo D."/>
            <person name="Ebbesson L."/>
            <person name="Teles M."/>
            <person name="MacKenzie S."/>
            <person name="Amaro C."/>
        </authorList>
    </citation>
    <scope>NUCLEOTIDE SEQUENCE</scope>
</reference>
<name>A0A0E9S776_ANGAN</name>
<protein>
    <submittedName>
        <fullName evidence="2">Uncharacterized protein</fullName>
    </submittedName>
</protein>
<keyword evidence="1" id="KW-1133">Transmembrane helix</keyword>
<keyword evidence="1" id="KW-0472">Membrane</keyword>
<dbReference type="EMBL" id="GBXM01083512">
    <property type="protein sequence ID" value="JAH25065.1"/>
    <property type="molecule type" value="Transcribed_RNA"/>
</dbReference>
<sequence>MCPSLRFKIKNAVGLWLTLHTSITFTNLLTANVS</sequence>
<evidence type="ECO:0000313" key="2">
    <source>
        <dbReference type="EMBL" id="JAH36373.1"/>
    </source>
</evidence>
<evidence type="ECO:0000256" key="1">
    <source>
        <dbReference type="SAM" id="Phobius"/>
    </source>
</evidence>
<proteinExistence type="predicted"/>
<reference evidence="2" key="1">
    <citation type="submission" date="2014-11" db="EMBL/GenBank/DDBJ databases">
        <authorList>
            <person name="Amaro Gonzalez C."/>
        </authorList>
    </citation>
    <scope>NUCLEOTIDE SEQUENCE</scope>
</reference>
<keyword evidence="1" id="KW-0812">Transmembrane</keyword>
<feature type="transmembrane region" description="Helical" evidence="1">
    <location>
        <begin position="12"/>
        <end position="31"/>
    </location>
</feature>